<dbReference type="AlphaFoldDB" id="A0A5B7JHZ0"/>
<evidence type="ECO:0000256" key="1">
    <source>
        <dbReference type="SAM" id="MobiDB-lite"/>
    </source>
</evidence>
<evidence type="ECO:0000313" key="3">
    <source>
        <dbReference type="Proteomes" id="UP000324222"/>
    </source>
</evidence>
<gene>
    <name evidence="2" type="ORF">E2C01_087990</name>
</gene>
<sequence>MAYVQSGAAATSRAVKRVAGGAAACGARGSGLMGGGVAAAGAARRSVVCIMAEGERLAALQAGYHRLLRGSPGDPRPPPPAPLVPPPRATTQRRRQAWGDALDPLCPRRAAGHGGEGDDQCLRLLVRAGPMGGQQWRRVARRTLAGAADTRWPKVSGGTGR</sequence>
<reference evidence="2 3" key="1">
    <citation type="submission" date="2019-05" db="EMBL/GenBank/DDBJ databases">
        <title>Another draft genome of Portunus trituberculatus and its Hox gene families provides insights of decapod evolution.</title>
        <authorList>
            <person name="Jeong J.-H."/>
            <person name="Song I."/>
            <person name="Kim S."/>
            <person name="Choi T."/>
            <person name="Kim D."/>
            <person name="Ryu S."/>
            <person name="Kim W."/>
        </authorList>
    </citation>
    <scope>NUCLEOTIDE SEQUENCE [LARGE SCALE GENOMIC DNA]</scope>
    <source>
        <tissue evidence="2">Muscle</tissue>
    </source>
</reference>
<comment type="caution">
    <text evidence="2">The sequence shown here is derived from an EMBL/GenBank/DDBJ whole genome shotgun (WGS) entry which is preliminary data.</text>
</comment>
<name>A0A5B7JHZ0_PORTR</name>
<dbReference type="Proteomes" id="UP000324222">
    <property type="component" value="Unassembled WGS sequence"/>
</dbReference>
<dbReference type="EMBL" id="VSRR010092831">
    <property type="protein sequence ID" value="MPC92877.1"/>
    <property type="molecule type" value="Genomic_DNA"/>
</dbReference>
<feature type="region of interest" description="Disordered" evidence="1">
    <location>
        <begin position="68"/>
        <end position="117"/>
    </location>
</feature>
<evidence type="ECO:0000313" key="2">
    <source>
        <dbReference type="EMBL" id="MPC92877.1"/>
    </source>
</evidence>
<keyword evidence="3" id="KW-1185">Reference proteome</keyword>
<feature type="compositionally biased region" description="Pro residues" evidence="1">
    <location>
        <begin position="74"/>
        <end position="88"/>
    </location>
</feature>
<accession>A0A5B7JHZ0</accession>
<proteinExistence type="predicted"/>
<organism evidence="2 3">
    <name type="scientific">Portunus trituberculatus</name>
    <name type="common">Swimming crab</name>
    <name type="synonym">Neptunus trituberculatus</name>
    <dbReference type="NCBI Taxonomy" id="210409"/>
    <lineage>
        <taxon>Eukaryota</taxon>
        <taxon>Metazoa</taxon>
        <taxon>Ecdysozoa</taxon>
        <taxon>Arthropoda</taxon>
        <taxon>Crustacea</taxon>
        <taxon>Multicrustacea</taxon>
        <taxon>Malacostraca</taxon>
        <taxon>Eumalacostraca</taxon>
        <taxon>Eucarida</taxon>
        <taxon>Decapoda</taxon>
        <taxon>Pleocyemata</taxon>
        <taxon>Brachyura</taxon>
        <taxon>Eubrachyura</taxon>
        <taxon>Portunoidea</taxon>
        <taxon>Portunidae</taxon>
        <taxon>Portuninae</taxon>
        <taxon>Portunus</taxon>
    </lineage>
</organism>
<protein>
    <submittedName>
        <fullName evidence="2">Uncharacterized protein</fullName>
    </submittedName>
</protein>